<keyword evidence="8" id="KW-1185">Reference proteome</keyword>
<comment type="caution">
    <text evidence="7">The sequence shown here is derived from an EMBL/GenBank/DDBJ whole genome shotgun (WGS) entry which is preliminary data.</text>
</comment>
<protein>
    <submittedName>
        <fullName evidence="7">GntR family transcriptional regulator</fullName>
    </submittedName>
</protein>
<dbReference type="SMART" id="SM00345">
    <property type="entry name" value="HTH_GNTR"/>
    <property type="match status" value="1"/>
</dbReference>
<reference evidence="7 8" key="1">
    <citation type="submission" date="2019-12" db="EMBL/GenBank/DDBJ databases">
        <authorList>
            <person name="Huq M.A."/>
        </authorList>
    </citation>
    <scope>NUCLEOTIDE SEQUENCE [LARGE SCALE GENOMIC DNA]</scope>
    <source>
        <strain evidence="7 8">MAH-20</strain>
    </source>
</reference>
<evidence type="ECO:0000256" key="3">
    <source>
        <dbReference type="ARBA" id="ARBA00023015"/>
    </source>
</evidence>
<evidence type="ECO:0000313" key="8">
    <source>
        <dbReference type="Proteomes" id="UP000441389"/>
    </source>
</evidence>
<proteinExistence type="inferred from homology"/>
<organism evidence="7 8">
    <name type="scientific">Sphingomonas horti</name>
    <dbReference type="NCBI Taxonomy" id="2682842"/>
    <lineage>
        <taxon>Bacteria</taxon>
        <taxon>Pseudomonadati</taxon>
        <taxon>Pseudomonadota</taxon>
        <taxon>Alphaproteobacteria</taxon>
        <taxon>Sphingomonadales</taxon>
        <taxon>Sphingomonadaceae</taxon>
        <taxon>Sphingomonas</taxon>
    </lineage>
</organism>
<dbReference type="Pfam" id="PF00392">
    <property type="entry name" value="GntR"/>
    <property type="match status" value="1"/>
</dbReference>
<evidence type="ECO:0000256" key="2">
    <source>
        <dbReference type="ARBA" id="ARBA00022898"/>
    </source>
</evidence>
<evidence type="ECO:0000259" key="6">
    <source>
        <dbReference type="PROSITE" id="PS50949"/>
    </source>
</evidence>
<evidence type="ECO:0000313" key="7">
    <source>
        <dbReference type="EMBL" id="MVO77251.1"/>
    </source>
</evidence>
<dbReference type="PANTHER" id="PTHR46577">
    <property type="entry name" value="HTH-TYPE TRANSCRIPTIONAL REGULATORY PROTEIN GABR"/>
    <property type="match status" value="1"/>
</dbReference>
<sequence length="452" mass="48088">MGSVLAMRDMEGLGRSRAPAFLPVDLMPEPQGGLYQGLYKRLRTFILDGVWPPGTRLPSSRTLAADLKVSRNTAILAVEQLIADGWAESRSRSGVYVSIRPAAAPVALPQPRARDAAELPPFAPERPAADLFPAQIWKQLQARAWAQIEPEHLIAADPAGDAVLRETIARLVCAPRGLRCHPDQILIVPTATAAIDLIAATLLRAGDAALVEEACRPSVRHLLEARGARLQATGCDPAEAAARLACTGFDGAARHWLPGWARQGGSWIVEDDRDSELWFDEAPPPPLAAEAGEHVVLVGSFNRLLFPGLCVAFLVAPPALVDPLRDAHAIVGGRASLASQLALEAFIAEGHFARHLRRRRQAYAERRVALLDCLAGIADPDRVNRAGLHLALELGEGRAPAVASRLAAERLGGTAATGSRLLLGLGATPEAIRAQGARLAAVILSELSRGHA</sequence>
<dbReference type="GO" id="GO:0003677">
    <property type="term" value="F:DNA binding"/>
    <property type="evidence" value="ECO:0007669"/>
    <property type="project" value="UniProtKB-KW"/>
</dbReference>
<comment type="similarity">
    <text evidence="1">In the C-terminal section; belongs to the class-I pyridoxal-phosphate-dependent aminotransferase family.</text>
</comment>
<dbReference type="SUPFAM" id="SSF46785">
    <property type="entry name" value="Winged helix' DNA-binding domain"/>
    <property type="match status" value="1"/>
</dbReference>
<dbReference type="InterPro" id="IPR000524">
    <property type="entry name" value="Tscrpt_reg_HTH_GntR"/>
</dbReference>
<dbReference type="InterPro" id="IPR015424">
    <property type="entry name" value="PyrdxlP-dep_Trfase"/>
</dbReference>
<gene>
    <name evidence="7" type="ORF">GON01_04765</name>
</gene>
<keyword evidence="4" id="KW-0238">DNA-binding</keyword>
<evidence type="ECO:0000256" key="4">
    <source>
        <dbReference type="ARBA" id="ARBA00023125"/>
    </source>
</evidence>
<dbReference type="PROSITE" id="PS50949">
    <property type="entry name" value="HTH_GNTR"/>
    <property type="match status" value="1"/>
</dbReference>
<keyword evidence="2" id="KW-0663">Pyridoxal phosphate</keyword>
<dbReference type="EMBL" id="WQMS01000006">
    <property type="protein sequence ID" value="MVO77251.1"/>
    <property type="molecule type" value="Genomic_DNA"/>
</dbReference>
<dbReference type="PANTHER" id="PTHR46577:SF1">
    <property type="entry name" value="HTH-TYPE TRANSCRIPTIONAL REGULATORY PROTEIN GABR"/>
    <property type="match status" value="1"/>
</dbReference>
<dbReference type="GO" id="GO:0003700">
    <property type="term" value="F:DNA-binding transcription factor activity"/>
    <property type="evidence" value="ECO:0007669"/>
    <property type="project" value="InterPro"/>
</dbReference>
<dbReference type="InterPro" id="IPR051446">
    <property type="entry name" value="HTH_trans_reg/aminotransferase"/>
</dbReference>
<dbReference type="SUPFAM" id="SSF53383">
    <property type="entry name" value="PLP-dependent transferases"/>
    <property type="match status" value="1"/>
</dbReference>
<feature type="domain" description="HTH gntR-type" evidence="6">
    <location>
        <begin position="32"/>
        <end position="100"/>
    </location>
</feature>
<dbReference type="InterPro" id="IPR015421">
    <property type="entry name" value="PyrdxlP-dep_Trfase_major"/>
</dbReference>
<dbReference type="InterPro" id="IPR036390">
    <property type="entry name" value="WH_DNA-bd_sf"/>
</dbReference>
<dbReference type="CDD" id="cd07377">
    <property type="entry name" value="WHTH_GntR"/>
    <property type="match status" value="1"/>
</dbReference>
<dbReference type="RefSeq" id="WP_157026213.1">
    <property type="nucleotide sequence ID" value="NZ_WQMS01000006.1"/>
</dbReference>
<accession>A0A6I4J0Y0</accession>
<dbReference type="CDD" id="cd00609">
    <property type="entry name" value="AAT_like"/>
    <property type="match status" value="1"/>
</dbReference>
<name>A0A6I4J0Y0_9SPHN</name>
<dbReference type="AlphaFoldDB" id="A0A6I4J0Y0"/>
<dbReference type="Gene3D" id="1.10.10.10">
    <property type="entry name" value="Winged helix-like DNA-binding domain superfamily/Winged helix DNA-binding domain"/>
    <property type="match status" value="1"/>
</dbReference>
<keyword evidence="3" id="KW-0805">Transcription regulation</keyword>
<dbReference type="Proteomes" id="UP000441389">
    <property type="component" value="Unassembled WGS sequence"/>
</dbReference>
<evidence type="ECO:0000256" key="1">
    <source>
        <dbReference type="ARBA" id="ARBA00005384"/>
    </source>
</evidence>
<dbReference type="InterPro" id="IPR036388">
    <property type="entry name" value="WH-like_DNA-bd_sf"/>
</dbReference>
<keyword evidence="5" id="KW-0804">Transcription</keyword>
<dbReference type="Gene3D" id="3.40.640.10">
    <property type="entry name" value="Type I PLP-dependent aspartate aminotransferase-like (Major domain)"/>
    <property type="match status" value="2"/>
</dbReference>
<evidence type="ECO:0000256" key="5">
    <source>
        <dbReference type="ARBA" id="ARBA00023163"/>
    </source>
</evidence>